<accession>A0ABR7LR99</accession>
<dbReference type="NCBIfam" id="TIGR00976">
    <property type="entry name" value="CocE_NonD"/>
    <property type="match status" value="1"/>
</dbReference>
<dbReference type="InterPro" id="IPR008979">
    <property type="entry name" value="Galactose-bd-like_sf"/>
</dbReference>
<evidence type="ECO:0000256" key="2">
    <source>
        <dbReference type="SAM" id="SignalP"/>
    </source>
</evidence>
<dbReference type="InterPro" id="IPR029058">
    <property type="entry name" value="AB_hydrolase_fold"/>
</dbReference>
<feature type="domain" description="Xaa-Pro dipeptidyl-peptidase C-terminal" evidence="3">
    <location>
        <begin position="361"/>
        <end position="597"/>
    </location>
</feature>
<dbReference type="SUPFAM" id="SSF53474">
    <property type="entry name" value="alpha/beta-Hydrolases"/>
    <property type="match status" value="1"/>
</dbReference>
<dbReference type="GO" id="GO:0016787">
    <property type="term" value="F:hydrolase activity"/>
    <property type="evidence" value="ECO:0007669"/>
    <property type="project" value="UniProtKB-KW"/>
</dbReference>
<dbReference type="InterPro" id="IPR005674">
    <property type="entry name" value="CocE/Ser_esterase"/>
</dbReference>
<name>A0ABR7LR99_9ACTN</name>
<dbReference type="InterPro" id="IPR000383">
    <property type="entry name" value="Xaa-Pro-like_dom"/>
</dbReference>
<organism evidence="4 5">
    <name type="scientific">Actinomadura alba</name>
    <dbReference type="NCBI Taxonomy" id="406431"/>
    <lineage>
        <taxon>Bacteria</taxon>
        <taxon>Bacillati</taxon>
        <taxon>Actinomycetota</taxon>
        <taxon>Actinomycetes</taxon>
        <taxon>Streptosporangiales</taxon>
        <taxon>Thermomonosporaceae</taxon>
        <taxon>Actinomadura</taxon>
    </lineage>
</organism>
<reference evidence="4 5" key="1">
    <citation type="submission" date="2020-06" db="EMBL/GenBank/DDBJ databases">
        <title>Actinomadura xiongansis sp. nov., isolated from soil of Baiyangdian.</title>
        <authorList>
            <person name="Zhang X."/>
        </authorList>
    </citation>
    <scope>NUCLEOTIDE SEQUENCE [LARGE SCALE GENOMIC DNA]</scope>
    <source>
        <strain evidence="4 5">HBUM206468</strain>
    </source>
</reference>
<dbReference type="SUPFAM" id="SSF49785">
    <property type="entry name" value="Galactose-binding domain-like"/>
    <property type="match status" value="1"/>
</dbReference>
<keyword evidence="2" id="KW-0732">Signal</keyword>
<dbReference type="Proteomes" id="UP000805614">
    <property type="component" value="Unassembled WGS sequence"/>
</dbReference>
<keyword evidence="1 4" id="KW-0378">Hydrolase</keyword>
<gene>
    <name evidence="4" type="ORF">HKK74_17490</name>
</gene>
<feature type="chain" id="PRO_5045281987" evidence="2">
    <location>
        <begin position="29"/>
        <end position="636"/>
    </location>
</feature>
<evidence type="ECO:0000313" key="4">
    <source>
        <dbReference type="EMBL" id="MBC6467276.1"/>
    </source>
</evidence>
<keyword evidence="5" id="KW-1185">Reference proteome</keyword>
<proteinExistence type="predicted"/>
<evidence type="ECO:0000313" key="5">
    <source>
        <dbReference type="Proteomes" id="UP000805614"/>
    </source>
</evidence>
<dbReference type="Pfam" id="PF08530">
    <property type="entry name" value="PepX_C"/>
    <property type="match status" value="1"/>
</dbReference>
<protein>
    <submittedName>
        <fullName evidence="4">CocE/NonD family hydrolase</fullName>
    </submittedName>
</protein>
<dbReference type="InterPro" id="IPR013736">
    <property type="entry name" value="Xaa-Pro_dipept_C"/>
</dbReference>
<feature type="signal peptide" evidence="2">
    <location>
        <begin position="1"/>
        <end position="28"/>
    </location>
</feature>
<dbReference type="EMBL" id="JABVEC010000012">
    <property type="protein sequence ID" value="MBC6467276.1"/>
    <property type="molecule type" value="Genomic_DNA"/>
</dbReference>
<evidence type="ECO:0000259" key="3">
    <source>
        <dbReference type="SMART" id="SM00939"/>
    </source>
</evidence>
<dbReference type="Pfam" id="PF02129">
    <property type="entry name" value="Peptidase_S15"/>
    <property type="match status" value="1"/>
</dbReference>
<dbReference type="RefSeq" id="WP_187244293.1">
    <property type="nucleotide sequence ID" value="NZ_BAAAOK010000005.1"/>
</dbReference>
<dbReference type="SMART" id="SM00939">
    <property type="entry name" value="PepX_C"/>
    <property type="match status" value="1"/>
</dbReference>
<dbReference type="Gene3D" id="2.60.120.260">
    <property type="entry name" value="Galactose-binding domain-like"/>
    <property type="match status" value="1"/>
</dbReference>
<sequence>MKARIIAILGSGALAATMVAGPITSATAAPYTPSAPPYATLVDGVTAPVYDYADAIRETVWVSTPDLDGDGKDERIAADIIRPHELDGNARIPIVMDASPYYLSLGRGNESERKKYDANGVPTKFPLYYDNYFVPRGYAYVAVDMAGTARSTGCSDEGGRSDIESVKAVVEWLNGKGSAYDADGKKVTADWSNGATGMIGKSYDGTLANGVAATGVDGLKTIVPISAISSWYDYNRWQGAVKSLNYPSSLSRTIAQGRTIATDCSARLNWMDANDGDENGAHTDFWAERDYRHGTYYDASKVKASVFIVHGLQDNNVKTMNASKWWADLGKQGVARKMWLARLGHVDPFDFARARWVDTLHKWFDSQLMGIDNGILNEPAVSVESAPNRWSDSARWPISAARDTTLNLQADGTMTLGQPGRASVSYTNSSSLSEANAVKVGDNPNRLLFLTGSTKHDVRISGTPTVDLNVNHTAPVGQISVMLVDYGKMDRVLASGDGARTLSTESCWGPASANDDACYFDMERVIDSSELQVLARGWARLDDPGDHRVTVELAANDVDVPAGHQLGLVISGSRNGVIAVDTAPTTYTVDLRGSHLNLPVAGPMAGFDPGHVTAKDTSNLRPGTLPDMNKEVVPES</sequence>
<dbReference type="Gene3D" id="3.40.50.1820">
    <property type="entry name" value="alpha/beta hydrolase"/>
    <property type="match status" value="2"/>
</dbReference>
<evidence type="ECO:0000256" key="1">
    <source>
        <dbReference type="ARBA" id="ARBA00022801"/>
    </source>
</evidence>
<comment type="caution">
    <text evidence="4">The sequence shown here is derived from an EMBL/GenBank/DDBJ whole genome shotgun (WGS) entry which is preliminary data.</text>
</comment>